<evidence type="ECO:0000256" key="1">
    <source>
        <dbReference type="SAM" id="MobiDB-lite"/>
    </source>
</evidence>
<protein>
    <recommendedName>
        <fullName evidence="4">F-box domain-containing protein</fullName>
    </recommendedName>
</protein>
<gene>
    <name evidence="2" type="ORF">F8M41_002674</name>
</gene>
<keyword evidence="3" id="KW-1185">Reference proteome</keyword>
<dbReference type="SUPFAM" id="SSF81383">
    <property type="entry name" value="F-box domain"/>
    <property type="match status" value="1"/>
</dbReference>
<dbReference type="EMBL" id="WTPW01001230">
    <property type="protein sequence ID" value="KAF0448098.1"/>
    <property type="molecule type" value="Genomic_DNA"/>
</dbReference>
<feature type="region of interest" description="Disordered" evidence="1">
    <location>
        <begin position="666"/>
        <end position="716"/>
    </location>
</feature>
<sequence length="747" mass="86596">MAEENLSQQLTEHLQLSEPSSTSTSTRGISEYVVTTKECHKVLVTRELLLFIFCAMPVRLVLKMRLVCRLWETILQDDHTWKQIYESKFGKVDHPLFLEDQTYKSICIFKEYHEARLWSNSSITTLNESSQSLTRYKLFGDYALSNQYMYDILAIDVNECGIAVALVSQKRLVLDEEAIGGIRVVDERPTISNVDFTLVPNVEIKVYVKMIPFGNNNDKFDYYSCDIQRVTVSQNDLTRDANWVKNIVRIQFAHDLFMYSSDISLGTCKIFSLYKSLGNFNVRNPPLKELATSFNFLVAGTEPGNFQLSTRASVYKHMATSLDLDERYKFDVIIPDVEVISQRIYTPTLIQEVIKGKVTAFHMEQNDFMIVGYFNNEEEATLRAWDLRKIRHLESFESQEFRKDIVQYVAKLPAKAQSFSVRWKNSSGEIQTLSITEQEKQLQVSPEIIVTCSGGHVLIFVPDTTILKSDNDKETIQKLNMIWEVRTGLTSCRLIDTRYWLQCNYPSNGNWIFISAKQTKGDMKVPVVVQFCLTETSNTGSCYGYLEIDEYNPNKEEIKPPNPYIRLVHRTFTQKIPHSATIIQAMPYLPHYFLIVYQRREPDVIRPRPRFNLIVYDYHNTNHVNINIQSSPLCFMVPSGYIMMATDGFKDDIVYIPFPNLKSRGRLSRVNSTNPKQNRPKLQPDGANRIKVNRGPGGKRIKQPKGTKIDKRKHSSKIQYSVRNYDIDYDVDYDDEEDYDYDDFDEF</sequence>
<name>A0A8H4A834_GIGMA</name>
<accession>A0A8H4A834</accession>
<comment type="caution">
    <text evidence="2">The sequence shown here is derived from an EMBL/GenBank/DDBJ whole genome shotgun (WGS) entry which is preliminary data.</text>
</comment>
<proteinExistence type="predicted"/>
<dbReference type="Gene3D" id="1.20.1280.50">
    <property type="match status" value="1"/>
</dbReference>
<evidence type="ECO:0000313" key="2">
    <source>
        <dbReference type="EMBL" id="KAF0448098.1"/>
    </source>
</evidence>
<organism evidence="2 3">
    <name type="scientific">Gigaspora margarita</name>
    <dbReference type="NCBI Taxonomy" id="4874"/>
    <lineage>
        <taxon>Eukaryota</taxon>
        <taxon>Fungi</taxon>
        <taxon>Fungi incertae sedis</taxon>
        <taxon>Mucoromycota</taxon>
        <taxon>Glomeromycotina</taxon>
        <taxon>Glomeromycetes</taxon>
        <taxon>Diversisporales</taxon>
        <taxon>Gigasporaceae</taxon>
        <taxon>Gigaspora</taxon>
    </lineage>
</organism>
<dbReference type="AlphaFoldDB" id="A0A8H4A834"/>
<evidence type="ECO:0008006" key="4">
    <source>
        <dbReference type="Google" id="ProtNLM"/>
    </source>
</evidence>
<dbReference type="Proteomes" id="UP000439903">
    <property type="component" value="Unassembled WGS sequence"/>
</dbReference>
<feature type="compositionally biased region" description="Basic residues" evidence="1">
    <location>
        <begin position="697"/>
        <end position="716"/>
    </location>
</feature>
<evidence type="ECO:0000313" key="3">
    <source>
        <dbReference type="Proteomes" id="UP000439903"/>
    </source>
</evidence>
<dbReference type="OrthoDB" id="1107553at2759"/>
<reference evidence="2 3" key="1">
    <citation type="journal article" date="2019" name="Environ. Microbiol.">
        <title>At the nexus of three kingdoms: the genome of the mycorrhizal fungus Gigaspora margarita provides insights into plant, endobacterial and fungal interactions.</title>
        <authorList>
            <person name="Venice F."/>
            <person name="Ghignone S."/>
            <person name="Salvioli di Fossalunga A."/>
            <person name="Amselem J."/>
            <person name="Novero M."/>
            <person name="Xianan X."/>
            <person name="Sedzielewska Toro K."/>
            <person name="Morin E."/>
            <person name="Lipzen A."/>
            <person name="Grigoriev I.V."/>
            <person name="Henrissat B."/>
            <person name="Martin F.M."/>
            <person name="Bonfante P."/>
        </authorList>
    </citation>
    <scope>NUCLEOTIDE SEQUENCE [LARGE SCALE GENOMIC DNA]</scope>
    <source>
        <strain evidence="2 3">BEG34</strain>
    </source>
</reference>
<dbReference type="InterPro" id="IPR036047">
    <property type="entry name" value="F-box-like_dom_sf"/>
</dbReference>